<dbReference type="PROSITE" id="PS51782">
    <property type="entry name" value="LYSM"/>
    <property type="match status" value="1"/>
</dbReference>
<dbReference type="PANTHER" id="PTHR21666:SF263">
    <property type="entry name" value="MUREIN HYDROLASE ACTIVATOR NLPD"/>
    <property type="match status" value="1"/>
</dbReference>
<dbReference type="GO" id="GO:0004222">
    <property type="term" value="F:metalloendopeptidase activity"/>
    <property type="evidence" value="ECO:0007669"/>
    <property type="project" value="TreeGrafter"/>
</dbReference>
<dbReference type="GO" id="GO:0032153">
    <property type="term" value="C:cell division site"/>
    <property type="evidence" value="ECO:0007669"/>
    <property type="project" value="TreeGrafter"/>
</dbReference>
<dbReference type="CDD" id="cd12797">
    <property type="entry name" value="M23_peptidase"/>
    <property type="match status" value="1"/>
</dbReference>
<reference evidence="4 5" key="1">
    <citation type="submission" date="2018-06" db="EMBL/GenBank/DDBJ databases">
        <title>OYT1 Genome Sequencing.</title>
        <authorList>
            <person name="Kato S."/>
            <person name="Itoh T."/>
            <person name="Ohkuma M."/>
        </authorList>
    </citation>
    <scope>NUCLEOTIDE SEQUENCE [LARGE SCALE GENOMIC DNA]</scope>
    <source>
        <strain evidence="4 5">OYT1</strain>
    </source>
</reference>
<dbReference type="OrthoDB" id="9795421at2"/>
<keyword evidence="5" id="KW-1185">Reference proteome</keyword>
<dbReference type="SUPFAM" id="SSF54106">
    <property type="entry name" value="LysM domain"/>
    <property type="match status" value="1"/>
</dbReference>
<dbReference type="EMBL" id="AP018738">
    <property type="protein sequence ID" value="BBE50020.1"/>
    <property type="molecule type" value="Genomic_DNA"/>
</dbReference>
<dbReference type="InterPro" id="IPR011055">
    <property type="entry name" value="Dup_hybrid_motif"/>
</dbReference>
<dbReference type="STRING" id="1188319.OYT1_00305"/>
<dbReference type="RefSeq" id="WP_062625541.1">
    <property type="nucleotide sequence ID" value="NZ_AP018738.1"/>
</dbReference>
<gene>
    <name evidence="4" type="ORF">OYT1_ch0447</name>
</gene>
<feature type="domain" description="LysM" evidence="3">
    <location>
        <begin position="59"/>
        <end position="103"/>
    </location>
</feature>
<dbReference type="InterPro" id="IPR016047">
    <property type="entry name" value="M23ase_b-sheet_dom"/>
</dbReference>
<dbReference type="Gene3D" id="2.70.70.10">
    <property type="entry name" value="Glucose Permease (Domain IIA)"/>
    <property type="match status" value="1"/>
</dbReference>
<accession>A0A2Z6G968</accession>
<dbReference type="SMART" id="SM00257">
    <property type="entry name" value="LysM"/>
    <property type="match status" value="1"/>
</dbReference>
<keyword evidence="2" id="KW-0732">Signal</keyword>
<dbReference type="InterPro" id="IPR018392">
    <property type="entry name" value="LysM"/>
</dbReference>
<dbReference type="CDD" id="cd00118">
    <property type="entry name" value="LysM"/>
    <property type="match status" value="1"/>
</dbReference>
<dbReference type="InterPro" id="IPR050570">
    <property type="entry name" value="Cell_wall_metabolism_enzyme"/>
</dbReference>
<organism evidence="4 5">
    <name type="scientific">Ferriphaselus amnicola</name>
    <dbReference type="NCBI Taxonomy" id="1188319"/>
    <lineage>
        <taxon>Bacteria</taxon>
        <taxon>Pseudomonadati</taxon>
        <taxon>Pseudomonadota</taxon>
        <taxon>Betaproteobacteria</taxon>
        <taxon>Nitrosomonadales</taxon>
        <taxon>Gallionellaceae</taxon>
        <taxon>Ferriphaselus</taxon>
    </lineage>
</organism>
<dbReference type="Proteomes" id="UP000033070">
    <property type="component" value="Chromosome"/>
</dbReference>
<name>A0A2Z6G968_9PROT</name>
<dbReference type="PROSITE" id="PS51257">
    <property type="entry name" value="PROKAR_LIPOPROTEIN"/>
    <property type="match status" value="1"/>
</dbReference>
<evidence type="ECO:0000313" key="5">
    <source>
        <dbReference type="Proteomes" id="UP000033070"/>
    </source>
</evidence>
<feature type="signal peptide" evidence="2">
    <location>
        <begin position="1"/>
        <end position="20"/>
    </location>
</feature>
<dbReference type="GO" id="GO:0009279">
    <property type="term" value="C:cell outer membrane"/>
    <property type="evidence" value="ECO:0007669"/>
    <property type="project" value="TreeGrafter"/>
</dbReference>
<dbReference type="Pfam" id="PF01551">
    <property type="entry name" value="Peptidase_M23"/>
    <property type="match status" value="1"/>
</dbReference>
<evidence type="ECO:0000259" key="3">
    <source>
        <dbReference type="PROSITE" id="PS51782"/>
    </source>
</evidence>
<evidence type="ECO:0000256" key="1">
    <source>
        <dbReference type="ARBA" id="ARBA00038420"/>
    </source>
</evidence>
<dbReference type="Pfam" id="PF01476">
    <property type="entry name" value="LysM"/>
    <property type="match status" value="1"/>
</dbReference>
<evidence type="ECO:0000256" key="2">
    <source>
        <dbReference type="SAM" id="SignalP"/>
    </source>
</evidence>
<dbReference type="InterPro" id="IPR036779">
    <property type="entry name" value="LysM_dom_sf"/>
</dbReference>
<dbReference type="KEGG" id="fam:OYT1_ch0447"/>
<dbReference type="Gene3D" id="3.10.350.10">
    <property type="entry name" value="LysM domain"/>
    <property type="match status" value="1"/>
</dbReference>
<sequence>MKIRLIALTLLSALALSACGSSKQRAVVVDRTEAAKPSSPVSSVMPKKANPAASDWRPNVHVVKKGDTMYSIAFNYGLDYRELAELNGIENPSKINIGQEIRLFPEGKGALAKAGEESPAGGEPVTKPVAAEILVKTSPKAIKLPYSEQALAQLEAMPDWSKSAQVAPVSVAKPAVEAKPETPPVVAVPAATLPKSEAAPVAEDSGSGDELVWLAPTSGKVIGEYSESANRKGVDIAGKAGQPVYASAAGKVVYSGSGLRGYGKLIIIKHNKTYISAYAHNDKILVKERQQVAKGDKIAEMGNSDSEQVKLHFEIRKFGKPIDPSKLLPPIKP</sequence>
<keyword evidence="4" id="KW-0378">Hydrolase</keyword>
<proteinExistence type="inferred from homology"/>
<comment type="similarity">
    <text evidence="1">Belongs to the E.coli NlpD/Haemophilus LppB family.</text>
</comment>
<evidence type="ECO:0000313" key="4">
    <source>
        <dbReference type="EMBL" id="BBE50020.1"/>
    </source>
</evidence>
<dbReference type="PANTHER" id="PTHR21666">
    <property type="entry name" value="PEPTIDASE-RELATED"/>
    <property type="match status" value="1"/>
</dbReference>
<dbReference type="AlphaFoldDB" id="A0A2Z6G968"/>
<feature type="chain" id="PRO_5017319030" evidence="2">
    <location>
        <begin position="21"/>
        <end position="333"/>
    </location>
</feature>
<protein>
    <submittedName>
        <fullName evidence="4">Murein hydrolase activator NlpD</fullName>
    </submittedName>
</protein>
<dbReference type="SUPFAM" id="SSF51261">
    <property type="entry name" value="Duplicated hybrid motif"/>
    <property type="match status" value="1"/>
</dbReference>